<feature type="domain" description="RNase H type-1" evidence="1">
    <location>
        <begin position="70"/>
        <end position="207"/>
    </location>
</feature>
<dbReference type="InterPro" id="IPR002156">
    <property type="entry name" value="RNaseH_domain"/>
</dbReference>
<dbReference type="EMBL" id="JBBAXC010000006">
    <property type="protein sequence ID" value="MEI5907266.1"/>
    <property type="molecule type" value="Genomic_DNA"/>
</dbReference>
<dbReference type="NCBIfam" id="NF005822">
    <property type="entry name" value="PRK07708.1"/>
    <property type="match status" value="1"/>
</dbReference>
<evidence type="ECO:0000313" key="3">
    <source>
        <dbReference type="Proteomes" id="UP001312865"/>
    </source>
</evidence>
<dbReference type="PANTHER" id="PTHR48475:SF1">
    <property type="entry name" value="RNASE H TYPE-1 DOMAIN-CONTAINING PROTEIN"/>
    <property type="match status" value="1"/>
</dbReference>
<protein>
    <submittedName>
        <fullName evidence="2">Reverse transcriptase-like protein</fullName>
    </submittedName>
</protein>
<dbReference type="InterPro" id="IPR012337">
    <property type="entry name" value="RNaseH-like_sf"/>
</dbReference>
<evidence type="ECO:0000259" key="1">
    <source>
        <dbReference type="PROSITE" id="PS50879"/>
    </source>
</evidence>
<sequence length="218" mass="25194">MKMKISFTYKVNGGEGTSFESEWMSRRDVLPLMEELHKLGRVKNMKVQDELGTEWSKKEYVKLNQQLETEPENVTLYFDGGYDRETSLAGIGVVVYYEKAAKAYRFRKNVPFEGIEHNNEAEYAALFEGLKVLEEIGVKHEVCVIKGDAQGVIMQLLGEWPCYENTLIRWLDRIEEKIEALSIQPKFELLPRKQNKEAHQLASQALRGKNILSHIQQP</sequence>
<dbReference type="Gene3D" id="3.30.420.10">
    <property type="entry name" value="Ribonuclease H-like superfamily/Ribonuclease H"/>
    <property type="match status" value="1"/>
</dbReference>
<comment type="caution">
    <text evidence="2">The sequence shown here is derived from an EMBL/GenBank/DDBJ whole genome shotgun (WGS) entry which is preliminary data.</text>
</comment>
<dbReference type="CDD" id="cd09279">
    <property type="entry name" value="RNase_HI_like"/>
    <property type="match status" value="1"/>
</dbReference>
<name>A0ABU8HD27_9BACI</name>
<dbReference type="InterPro" id="IPR036397">
    <property type="entry name" value="RNaseH_sf"/>
</dbReference>
<dbReference type="Pfam" id="PF13456">
    <property type="entry name" value="RVT_3"/>
    <property type="match status" value="1"/>
</dbReference>
<dbReference type="RefSeq" id="WP_336586701.1">
    <property type="nucleotide sequence ID" value="NZ_JBBAXC010000006.1"/>
</dbReference>
<accession>A0ABU8HD27</accession>
<reference evidence="2 3" key="1">
    <citation type="journal article" date="2018" name="J. Microbiol.">
        <title>Bacillus spongiae sp. nov., isolated from sponge of Jeju Island.</title>
        <authorList>
            <person name="Lee G.E."/>
            <person name="Im W.T."/>
            <person name="Park J.S."/>
        </authorList>
    </citation>
    <scope>NUCLEOTIDE SEQUENCE [LARGE SCALE GENOMIC DNA]</scope>
    <source>
        <strain evidence="2 3">135PIL107-10</strain>
    </source>
</reference>
<dbReference type="PROSITE" id="PS50879">
    <property type="entry name" value="RNASE_H_1"/>
    <property type="match status" value="1"/>
</dbReference>
<gene>
    <name evidence="2" type="ORF">WAK64_09370</name>
</gene>
<organism evidence="2 3">
    <name type="scientific">Bacillus spongiae</name>
    <dbReference type="NCBI Taxonomy" id="2683610"/>
    <lineage>
        <taxon>Bacteria</taxon>
        <taxon>Bacillati</taxon>
        <taxon>Bacillota</taxon>
        <taxon>Bacilli</taxon>
        <taxon>Bacillales</taxon>
        <taxon>Bacillaceae</taxon>
        <taxon>Bacillus</taxon>
    </lineage>
</organism>
<evidence type="ECO:0000313" key="2">
    <source>
        <dbReference type="EMBL" id="MEI5907266.1"/>
    </source>
</evidence>
<proteinExistence type="predicted"/>
<dbReference type="PANTHER" id="PTHR48475">
    <property type="entry name" value="RIBONUCLEASE H"/>
    <property type="match status" value="1"/>
</dbReference>
<dbReference type="SUPFAM" id="SSF53098">
    <property type="entry name" value="Ribonuclease H-like"/>
    <property type="match status" value="1"/>
</dbReference>
<dbReference type="Proteomes" id="UP001312865">
    <property type="component" value="Unassembled WGS sequence"/>
</dbReference>
<keyword evidence="3" id="KW-1185">Reference proteome</keyword>